<accession>A0ABZ3CPK8</accession>
<feature type="coiled-coil region" evidence="1">
    <location>
        <begin position="227"/>
        <end position="283"/>
    </location>
</feature>
<evidence type="ECO:0000313" key="3">
    <source>
        <dbReference type="Proteomes" id="UP001453229"/>
    </source>
</evidence>
<reference evidence="2 3" key="1">
    <citation type="submission" date="2024-04" db="EMBL/GenBank/DDBJ databases">
        <title>Salinicola lusitanus LLJ914,a marine bacterium isolated from the Okinawa Trough.</title>
        <authorList>
            <person name="Li J."/>
        </authorList>
    </citation>
    <scope>NUCLEOTIDE SEQUENCE [LARGE SCALE GENOMIC DNA]</scope>
    <source>
        <strain evidence="2 3">LLJ914</strain>
    </source>
</reference>
<keyword evidence="1" id="KW-0175">Coiled coil</keyword>
<evidence type="ECO:0000313" key="2">
    <source>
        <dbReference type="EMBL" id="XAD53077.1"/>
    </source>
</evidence>
<dbReference type="Proteomes" id="UP001453229">
    <property type="component" value="Chromosome"/>
</dbReference>
<proteinExistence type="predicted"/>
<protein>
    <recommendedName>
        <fullName evidence="4">Sulfotransferase domain-containing protein</fullName>
    </recommendedName>
</protein>
<dbReference type="SUPFAM" id="SSF52540">
    <property type="entry name" value="P-loop containing nucleoside triphosphate hydrolases"/>
    <property type="match status" value="1"/>
</dbReference>
<dbReference type="RefSeq" id="WP_342594306.1">
    <property type="nucleotide sequence ID" value="NZ_CP151919.1"/>
</dbReference>
<organism evidence="2 3">
    <name type="scientific">Salinicola lusitanus</name>
    <dbReference type="NCBI Taxonomy" id="1949085"/>
    <lineage>
        <taxon>Bacteria</taxon>
        <taxon>Pseudomonadati</taxon>
        <taxon>Pseudomonadota</taxon>
        <taxon>Gammaproteobacteria</taxon>
        <taxon>Oceanospirillales</taxon>
        <taxon>Halomonadaceae</taxon>
        <taxon>Salinicola</taxon>
    </lineage>
</organism>
<evidence type="ECO:0000256" key="1">
    <source>
        <dbReference type="SAM" id="Coils"/>
    </source>
</evidence>
<gene>
    <name evidence="2" type="ORF">AAGT95_14665</name>
</gene>
<keyword evidence="3" id="KW-1185">Reference proteome</keyword>
<dbReference type="InterPro" id="IPR027417">
    <property type="entry name" value="P-loop_NTPase"/>
</dbReference>
<evidence type="ECO:0008006" key="4">
    <source>
        <dbReference type="Google" id="ProtNLM"/>
    </source>
</evidence>
<sequence>MPDIYIHAGAFKTATTSFQLLMNKNKNNLLSENGLLYLNTGLRKNLGSLDEYSMAHHTLFHASRAAENGHHLKHQQFKKLIEEEIFEKKPDSVIISTELLTSANITLMKQFINLFPNKNIKIIYAYRRPDLYIDSMNNQLLKQKGDIKQKVACPFISDLKKWAHLVGEKRLIPIYMEKNSNKSFAIEVLEKITKKPIKTYLEPQKQNESITLKSMFFIKSLQSIINYSRLSSENRKLHRALLELQNKLIHQHQNSEKLITISLEEREKIIEEAIKELNYARKDLKHTNFKQYYQELNTFDLNIEPNINLGKKIHISNEDRESFYNCLSSPIVKRCLEKGYL</sequence>
<name>A0ABZ3CPK8_9GAMM</name>
<dbReference type="EMBL" id="CP151919">
    <property type="protein sequence ID" value="XAD53077.1"/>
    <property type="molecule type" value="Genomic_DNA"/>
</dbReference>